<evidence type="ECO:0000256" key="9">
    <source>
        <dbReference type="ARBA" id="ARBA00023125"/>
    </source>
</evidence>
<evidence type="ECO:0000256" key="1">
    <source>
        <dbReference type="ARBA" id="ARBA00004141"/>
    </source>
</evidence>
<evidence type="ECO:0000256" key="8">
    <source>
        <dbReference type="ARBA" id="ARBA00022989"/>
    </source>
</evidence>
<keyword evidence="3 13" id="KW-0812">Transmembrane</keyword>
<dbReference type="InterPro" id="IPR011016">
    <property type="entry name" value="Znf_RING-CH"/>
</dbReference>
<keyword evidence="2" id="KW-0808">Transferase</keyword>
<keyword evidence="6" id="KW-0833">Ubl conjugation pathway</keyword>
<sequence length="400" mass="45282">MVEEAISSLNEKSGTSRQAILKYIQGNYPVGEKAKNQVKVALVKGVTNGRLVQTKGTGASGSFKISKELKEEQKKAEKKRLKKEKKTLKEAAKENISPDSDNEGVEGKTKAKKTKKTVLKGDDEKKKKKNSTKKSSDSKEKKSSKDSAAKKKKSKAKKSEEKQADSDTEVTAEKKAKKSLAKAKTSKKSRRWVKFIFFLFYCAQNFNLDIDESSSDDLLNTCRICRDETVRESLISPCHCAGTLGKCHLQCLEEWLSKANKSSCEICGHRYHTARIPRSFKEWIIKGQSRRERRYLLADLICFLILGPLVIASSYLCAQGAWYYLVFAVDKWTGTGLVILSLFLWCIFGFWLIVTIRYHRRCWLDWKNHNHVVKLVKISRFEDGVLDDPQGSCSAIETAV</sequence>
<keyword evidence="11" id="KW-0539">Nucleus</keyword>
<feature type="transmembrane region" description="Helical" evidence="13">
    <location>
        <begin position="336"/>
        <end position="354"/>
    </location>
</feature>
<protein>
    <recommendedName>
        <fullName evidence="18">RING-type E3 ubiquitin transferase</fullName>
    </recommendedName>
</protein>
<evidence type="ECO:0000256" key="10">
    <source>
        <dbReference type="ARBA" id="ARBA00023136"/>
    </source>
</evidence>
<reference evidence="16 17" key="1">
    <citation type="submission" date="2022-05" db="EMBL/GenBank/DDBJ databases">
        <authorList>
            <consortium name="Genoscope - CEA"/>
            <person name="William W."/>
        </authorList>
    </citation>
    <scope>NUCLEOTIDE SEQUENCE [LARGE SCALE GENOMIC DNA]</scope>
</reference>
<dbReference type="InterPro" id="IPR036390">
    <property type="entry name" value="WH_DNA-bd_sf"/>
</dbReference>
<dbReference type="EMBL" id="CALNXI010000225">
    <property type="protein sequence ID" value="CAH3022568.1"/>
    <property type="molecule type" value="Genomic_DNA"/>
</dbReference>
<comment type="caution">
    <text evidence="16">The sequence shown here is derived from an EMBL/GenBank/DDBJ whole genome shotgun (WGS) entry which is preliminary data.</text>
</comment>
<evidence type="ECO:0008006" key="18">
    <source>
        <dbReference type="Google" id="ProtNLM"/>
    </source>
</evidence>
<evidence type="ECO:0000256" key="7">
    <source>
        <dbReference type="ARBA" id="ARBA00022833"/>
    </source>
</evidence>
<feature type="domain" description="H15" evidence="15">
    <location>
        <begin position="1"/>
        <end position="67"/>
    </location>
</feature>
<evidence type="ECO:0000256" key="13">
    <source>
        <dbReference type="SAM" id="Phobius"/>
    </source>
</evidence>
<keyword evidence="5" id="KW-0863">Zinc-finger</keyword>
<dbReference type="Pfam" id="PF12906">
    <property type="entry name" value="RINGv"/>
    <property type="match status" value="1"/>
</dbReference>
<dbReference type="Proteomes" id="UP001159427">
    <property type="component" value="Unassembled WGS sequence"/>
</dbReference>
<dbReference type="InterPro" id="IPR005818">
    <property type="entry name" value="Histone_H1/H5_H15"/>
</dbReference>
<dbReference type="SUPFAM" id="SSF46785">
    <property type="entry name" value="Winged helix' DNA-binding domain"/>
    <property type="match status" value="1"/>
</dbReference>
<dbReference type="CDD" id="cd00073">
    <property type="entry name" value="H15"/>
    <property type="match status" value="1"/>
</dbReference>
<feature type="compositionally biased region" description="Basic and acidic residues" evidence="12">
    <location>
        <begin position="134"/>
        <end position="149"/>
    </location>
</feature>
<dbReference type="InterPro" id="IPR005819">
    <property type="entry name" value="H1/H5"/>
</dbReference>
<keyword evidence="9 11" id="KW-0238">DNA-binding</keyword>
<dbReference type="InterPro" id="IPR036388">
    <property type="entry name" value="WH-like_DNA-bd_sf"/>
</dbReference>
<comment type="subcellular location">
    <subcellularLocation>
        <location evidence="1">Membrane</location>
        <topology evidence="1">Multi-pass membrane protein</topology>
    </subcellularLocation>
    <subcellularLocation>
        <location evidence="11">Nucleus</location>
    </subcellularLocation>
</comment>
<gene>
    <name evidence="16" type="ORF">PEVE_00016033</name>
</gene>
<dbReference type="SMART" id="SM00744">
    <property type="entry name" value="RINGv"/>
    <property type="match status" value="1"/>
</dbReference>
<dbReference type="PRINTS" id="PR00624">
    <property type="entry name" value="HISTONEH5"/>
</dbReference>
<dbReference type="PROSITE" id="PS51504">
    <property type="entry name" value="H15"/>
    <property type="match status" value="1"/>
</dbReference>
<feature type="compositionally biased region" description="Basic residues" evidence="12">
    <location>
        <begin position="76"/>
        <end position="86"/>
    </location>
</feature>
<evidence type="ECO:0000256" key="2">
    <source>
        <dbReference type="ARBA" id="ARBA00022679"/>
    </source>
</evidence>
<evidence type="ECO:0000313" key="16">
    <source>
        <dbReference type="EMBL" id="CAH3022568.1"/>
    </source>
</evidence>
<evidence type="ECO:0000256" key="6">
    <source>
        <dbReference type="ARBA" id="ARBA00022786"/>
    </source>
</evidence>
<dbReference type="Pfam" id="PF00538">
    <property type="entry name" value="Linker_histone"/>
    <property type="match status" value="1"/>
</dbReference>
<keyword evidence="10 13" id="KW-0472">Membrane</keyword>
<evidence type="ECO:0000259" key="15">
    <source>
        <dbReference type="PROSITE" id="PS51504"/>
    </source>
</evidence>
<feature type="compositionally biased region" description="Basic and acidic residues" evidence="12">
    <location>
        <begin position="65"/>
        <end position="75"/>
    </location>
</feature>
<dbReference type="InterPro" id="IPR013083">
    <property type="entry name" value="Znf_RING/FYVE/PHD"/>
</dbReference>
<accession>A0ABN8LZI2</accession>
<keyword evidence="4" id="KW-0479">Metal-binding</keyword>
<dbReference type="SUPFAM" id="SSF57850">
    <property type="entry name" value="RING/U-box"/>
    <property type="match status" value="1"/>
</dbReference>
<keyword evidence="7" id="KW-0862">Zinc</keyword>
<proteinExistence type="inferred from homology"/>
<evidence type="ECO:0000256" key="4">
    <source>
        <dbReference type="ARBA" id="ARBA00022723"/>
    </source>
</evidence>
<dbReference type="PANTHER" id="PTHR46065:SF3">
    <property type="entry name" value="FI20425P1"/>
    <property type="match status" value="1"/>
</dbReference>
<dbReference type="PANTHER" id="PTHR46065">
    <property type="entry name" value="E3 UBIQUITIN-PROTEIN LIGASE MARCH 2/3 FAMILY MEMBER"/>
    <property type="match status" value="1"/>
</dbReference>
<feature type="region of interest" description="Disordered" evidence="12">
    <location>
        <begin position="52"/>
        <end position="183"/>
    </location>
</feature>
<evidence type="ECO:0000256" key="3">
    <source>
        <dbReference type="ARBA" id="ARBA00022692"/>
    </source>
</evidence>
<evidence type="ECO:0000256" key="5">
    <source>
        <dbReference type="ARBA" id="ARBA00022771"/>
    </source>
</evidence>
<keyword evidence="11" id="KW-0158">Chromosome</keyword>
<evidence type="ECO:0000313" key="17">
    <source>
        <dbReference type="Proteomes" id="UP001159427"/>
    </source>
</evidence>
<feature type="transmembrane region" description="Helical" evidence="13">
    <location>
        <begin position="295"/>
        <end position="316"/>
    </location>
</feature>
<dbReference type="Gene3D" id="1.10.10.10">
    <property type="entry name" value="Winged helix-like DNA-binding domain superfamily/Winged helix DNA-binding domain"/>
    <property type="match status" value="1"/>
</dbReference>
<name>A0ABN8LZI2_9CNID</name>
<evidence type="ECO:0000256" key="11">
    <source>
        <dbReference type="RuleBase" id="RU003894"/>
    </source>
</evidence>
<evidence type="ECO:0000256" key="12">
    <source>
        <dbReference type="SAM" id="MobiDB-lite"/>
    </source>
</evidence>
<dbReference type="SMART" id="SM00526">
    <property type="entry name" value="H15"/>
    <property type="match status" value="1"/>
</dbReference>
<keyword evidence="8 13" id="KW-1133">Transmembrane helix</keyword>
<organism evidence="16 17">
    <name type="scientific">Porites evermanni</name>
    <dbReference type="NCBI Taxonomy" id="104178"/>
    <lineage>
        <taxon>Eukaryota</taxon>
        <taxon>Metazoa</taxon>
        <taxon>Cnidaria</taxon>
        <taxon>Anthozoa</taxon>
        <taxon>Hexacorallia</taxon>
        <taxon>Scleractinia</taxon>
        <taxon>Fungiina</taxon>
        <taxon>Poritidae</taxon>
        <taxon>Porites</taxon>
    </lineage>
</organism>
<feature type="domain" description="RING-CH-type" evidence="14">
    <location>
        <begin position="214"/>
        <end position="274"/>
    </location>
</feature>
<keyword evidence="17" id="KW-1185">Reference proteome</keyword>
<evidence type="ECO:0000259" key="14">
    <source>
        <dbReference type="PROSITE" id="PS51292"/>
    </source>
</evidence>
<comment type="similarity">
    <text evidence="11">Belongs to the histone H1/H5 family.</text>
</comment>
<dbReference type="PROSITE" id="PS51292">
    <property type="entry name" value="ZF_RING_CH"/>
    <property type="match status" value="1"/>
</dbReference>
<dbReference type="Gene3D" id="3.30.40.10">
    <property type="entry name" value="Zinc/RING finger domain, C3HC4 (zinc finger)"/>
    <property type="match status" value="1"/>
</dbReference>